<sequence>MIAVCALKPTAPTWGSKRQHVRFRHPCPGHCLLLICMLRLPGRNTQSSHDISPLARPASLSFPLRVSGIARPSYYIHVGGVQTVLIVAVLRLRLSCFACVASRSSFEGTITEKRRQD</sequence>
<reference evidence="1" key="1">
    <citation type="journal article" date="2020" name="Stud. Mycol.">
        <title>101 Dothideomycetes genomes: a test case for predicting lifestyles and emergence of pathogens.</title>
        <authorList>
            <person name="Haridas S."/>
            <person name="Albert R."/>
            <person name="Binder M."/>
            <person name="Bloem J."/>
            <person name="Labutti K."/>
            <person name="Salamov A."/>
            <person name="Andreopoulos B."/>
            <person name="Baker S."/>
            <person name="Barry K."/>
            <person name="Bills G."/>
            <person name="Bluhm B."/>
            <person name="Cannon C."/>
            <person name="Castanera R."/>
            <person name="Culley D."/>
            <person name="Daum C."/>
            <person name="Ezra D."/>
            <person name="Gonzalez J."/>
            <person name="Henrissat B."/>
            <person name="Kuo A."/>
            <person name="Liang C."/>
            <person name="Lipzen A."/>
            <person name="Lutzoni F."/>
            <person name="Magnuson J."/>
            <person name="Mondo S."/>
            <person name="Nolan M."/>
            <person name="Ohm R."/>
            <person name="Pangilinan J."/>
            <person name="Park H.-J."/>
            <person name="Ramirez L."/>
            <person name="Alfaro M."/>
            <person name="Sun H."/>
            <person name="Tritt A."/>
            <person name="Yoshinaga Y."/>
            <person name="Zwiers L.-H."/>
            <person name="Turgeon B."/>
            <person name="Goodwin S."/>
            <person name="Spatafora J."/>
            <person name="Crous P."/>
            <person name="Grigoriev I."/>
        </authorList>
    </citation>
    <scope>NUCLEOTIDE SEQUENCE</scope>
    <source>
        <strain evidence="1">CBS 113979</strain>
    </source>
</reference>
<proteinExistence type="predicted"/>
<evidence type="ECO:0000313" key="2">
    <source>
        <dbReference type="Proteomes" id="UP000800041"/>
    </source>
</evidence>
<name>A0A6G1HGX4_9PEZI</name>
<keyword evidence="2" id="KW-1185">Reference proteome</keyword>
<dbReference type="Proteomes" id="UP000800041">
    <property type="component" value="Unassembled WGS sequence"/>
</dbReference>
<organism evidence="1 2">
    <name type="scientific">Aulographum hederae CBS 113979</name>
    <dbReference type="NCBI Taxonomy" id="1176131"/>
    <lineage>
        <taxon>Eukaryota</taxon>
        <taxon>Fungi</taxon>
        <taxon>Dikarya</taxon>
        <taxon>Ascomycota</taxon>
        <taxon>Pezizomycotina</taxon>
        <taxon>Dothideomycetes</taxon>
        <taxon>Pleosporomycetidae</taxon>
        <taxon>Aulographales</taxon>
        <taxon>Aulographaceae</taxon>
    </lineage>
</organism>
<accession>A0A6G1HGX4</accession>
<dbReference type="EMBL" id="ML977137">
    <property type="protein sequence ID" value="KAF1992317.1"/>
    <property type="molecule type" value="Genomic_DNA"/>
</dbReference>
<protein>
    <submittedName>
        <fullName evidence="1">Uncharacterized protein</fullName>
    </submittedName>
</protein>
<dbReference type="AlphaFoldDB" id="A0A6G1HGX4"/>
<evidence type="ECO:0000313" key="1">
    <source>
        <dbReference type="EMBL" id="KAF1992317.1"/>
    </source>
</evidence>
<gene>
    <name evidence="1" type="ORF">K402DRAFT_3492</name>
</gene>